<name>A0A1Y2E1F8_9PEZI</name>
<dbReference type="OrthoDB" id="5371510at2759"/>
<keyword evidence="3" id="KW-1185">Reference proteome</keyword>
<evidence type="ECO:0000313" key="2">
    <source>
        <dbReference type="EMBL" id="ORY65370.1"/>
    </source>
</evidence>
<protein>
    <submittedName>
        <fullName evidence="2">Uncharacterized protein</fullName>
    </submittedName>
</protein>
<proteinExistence type="predicted"/>
<feature type="compositionally biased region" description="Polar residues" evidence="1">
    <location>
        <begin position="730"/>
        <end position="742"/>
    </location>
</feature>
<comment type="caution">
    <text evidence="2">The sequence shown here is derived from an EMBL/GenBank/DDBJ whole genome shotgun (WGS) entry which is preliminary data.</text>
</comment>
<evidence type="ECO:0000256" key="1">
    <source>
        <dbReference type="SAM" id="MobiDB-lite"/>
    </source>
</evidence>
<organism evidence="2 3">
    <name type="scientific">Pseudomassariella vexata</name>
    <dbReference type="NCBI Taxonomy" id="1141098"/>
    <lineage>
        <taxon>Eukaryota</taxon>
        <taxon>Fungi</taxon>
        <taxon>Dikarya</taxon>
        <taxon>Ascomycota</taxon>
        <taxon>Pezizomycotina</taxon>
        <taxon>Sordariomycetes</taxon>
        <taxon>Xylariomycetidae</taxon>
        <taxon>Amphisphaeriales</taxon>
        <taxon>Pseudomassariaceae</taxon>
        <taxon>Pseudomassariella</taxon>
    </lineage>
</organism>
<dbReference type="RefSeq" id="XP_040716522.1">
    <property type="nucleotide sequence ID" value="XM_040854053.1"/>
</dbReference>
<dbReference type="EMBL" id="MCFJ01000006">
    <property type="protein sequence ID" value="ORY65370.1"/>
    <property type="molecule type" value="Genomic_DNA"/>
</dbReference>
<dbReference type="InParanoid" id="A0A1Y2E1F8"/>
<gene>
    <name evidence="2" type="ORF">BCR38DRAFT_196132</name>
</gene>
<dbReference type="Proteomes" id="UP000193689">
    <property type="component" value="Unassembled WGS sequence"/>
</dbReference>
<accession>A0A1Y2E1F8</accession>
<sequence length="742" mass="83127">MEFTQDQQPPDDASQGQDSDAEKPLSPLEARIQLLARGQEHVRSSHSQLQSLEAIDLMLLETVNARLTVGDTLMFMEFPKNYRNCNCHEWVSTKFLMHKKNLDKTGSAFLEELLSPRKQKSTLHRLHLTEADLPPGVDYIINLTPASEGDDVASQLVDLSLPTSVSEWWQSKERFYVSRFRVSGHDDNCVDHLAIPLNCTKMPTWFAPTDNSERRWEQWGEPWDRPVSQDIPTVDLDDLLPSPARSIEDYCPIRHRVNILRLFLAIEGYLPLCLNSAPRVHTITAIAKYFECTSVVRDAVAVWLLAEPNTLFTEFHPEAAMQIAWTLHIYDVTRVAFRIIVVEKAIEALANDSAPNHRRNPTATVFGRTCVELPDDLQNAVQHASMELVDRTKETWDLLTSDHLFSDLGIPEWAKLKVLGHKIGAILPSDSGNSNPRAGAALDSSRPDAVKRTREAFIALADALNHWWKTVLFRAEATTGHDHHFELVDEARSCYVPRSTMVHYNVIYQRFNGPQRLLLRRPWELLRQLVGKTSLHKSPLVSELYVQLRQNEHLFPDLDSTDLDDMFSIGQFHSELIQLLERQFISPQLSVDVELPLKKTPHLNLNLNEKEMSFLPLWAEGLDDGRGNVYEHASSANPYNGPGPSRPGPGFHTADSISVYTSSIAPSAPTISYGGTTSSPTAGRSVIAAPSQAAVGATTGDMTSSADFSTALTLSEGSVQGDSSDIDMWSVTSDDQEQQWMN</sequence>
<evidence type="ECO:0000313" key="3">
    <source>
        <dbReference type="Proteomes" id="UP000193689"/>
    </source>
</evidence>
<reference evidence="2 3" key="1">
    <citation type="submission" date="2016-07" db="EMBL/GenBank/DDBJ databases">
        <title>Pervasive Adenine N6-methylation of Active Genes in Fungi.</title>
        <authorList>
            <consortium name="DOE Joint Genome Institute"/>
            <person name="Mondo S.J."/>
            <person name="Dannebaum R.O."/>
            <person name="Kuo R.C."/>
            <person name="Labutti K."/>
            <person name="Haridas S."/>
            <person name="Kuo A."/>
            <person name="Salamov A."/>
            <person name="Ahrendt S.R."/>
            <person name="Lipzen A."/>
            <person name="Sullivan W."/>
            <person name="Andreopoulos W.B."/>
            <person name="Clum A."/>
            <person name="Lindquist E."/>
            <person name="Daum C."/>
            <person name="Ramamoorthy G.K."/>
            <person name="Gryganskyi A."/>
            <person name="Culley D."/>
            <person name="Magnuson J.K."/>
            <person name="James T.Y."/>
            <person name="O'Malley M.A."/>
            <person name="Stajich J.E."/>
            <person name="Spatafora J.W."/>
            <person name="Visel A."/>
            <person name="Grigoriev I.V."/>
        </authorList>
    </citation>
    <scope>NUCLEOTIDE SEQUENCE [LARGE SCALE GENOMIC DNA]</scope>
    <source>
        <strain evidence="2 3">CBS 129021</strain>
    </source>
</reference>
<feature type="compositionally biased region" description="Polar residues" evidence="1">
    <location>
        <begin position="1"/>
        <end position="18"/>
    </location>
</feature>
<dbReference type="GeneID" id="63770265"/>
<dbReference type="AlphaFoldDB" id="A0A1Y2E1F8"/>
<feature type="region of interest" description="Disordered" evidence="1">
    <location>
        <begin position="1"/>
        <end position="24"/>
    </location>
</feature>
<dbReference type="STRING" id="1141098.A0A1Y2E1F8"/>
<feature type="region of interest" description="Disordered" evidence="1">
    <location>
        <begin position="717"/>
        <end position="742"/>
    </location>
</feature>